<evidence type="ECO:0000313" key="2">
    <source>
        <dbReference type="Proteomes" id="UP000598271"/>
    </source>
</evidence>
<name>A0A8J3G9G5_9BACT</name>
<accession>A0A8J3G9G5</accession>
<evidence type="ECO:0000313" key="1">
    <source>
        <dbReference type="EMBL" id="GHB63378.1"/>
    </source>
</evidence>
<organism evidence="1 2">
    <name type="scientific">Persicitalea jodogahamensis</name>
    <dbReference type="NCBI Taxonomy" id="402147"/>
    <lineage>
        <taxon>Bacteria</taxon>
        <taxon>Pseudomonadati</taxon>
        <taxon>Bacteroidota</taxon>
        <taxon>Cytophagia</taxon>
        <taxon>Cytophagales</taxon>
        <taxon>Spirosomataceae</taxon>
        <taxon>Persicitalea</taxon>
    </lineage>
</organism>
<keyword evidence="2" id="KW-1185">Reference proteome</keyword>
<gene>
    <name evidence="1" type="ORF">GCM10007390_16510</name>
</gene>
<reference evidence="1 2" key="1">
    <citation type="journal article" date="2014" name="Int. J. Syst. Evol. Microbiol.">
        <title>Complete genome sequence of Corynebacterium casei LMG S-19264T (=DSM 44701T), isolated from a smear-ripened cheese.</title>
        <authorList>
            <consortium name="US DOE Joint Genome Institute (JGI-PGF)"/>
            <person name="Walter F."/>
            <person name="Albersmeier A."/>
            <person name="Kalinowski J."/>
            <person name="Ruckert C."/>
        </authorList>
    </citation>
    <scope>NUCLEOTIDE SEQUENCE [LARGE SCALE GENOMIC DNA]</scope>
    <source>
        <strain evidence="1 2">KCTC 12866</strain>
    </source>
</reference>
<comment type="caution">
    <text evidence="1">The sequence shown here is derived from an EMBL/GenBank/DDBJ whole genome shotgun (WGS) entry which is preliminary data.</text>
</comment>
<dbReference type="EMBL" id="BMXF01000001">
    <property type="protein sequence ID" value="GHB63378.1"/>
    <property type="molecule type" value="Genomic_DNA"/>
</dbReference>
<sequence length="72" mass="7932">MVTLEMTLPTCHTSNQGCTFQNSAKDVATNEMFCETKQCCVPGQYVHPDVSMSRTLQRESAADKDVVVMTSV</sequence>
<proteinExistence type="predicted"/>
<dbReference type="AlphaFoldDB" id="A0A8J3G9G5"/>
<dbReference type="Proteomes" id="UP000598271">
    <property type="component" value="Unassembled WGS sequence"/>
</dbReference>
<protein>
    <submittedName>
        <fullName evidence="1">Uncharacterized protein</fullName>
    </submittedName>
</protein>